<dbReference type="GO" id="GO:0006352">
    <property type="term" value="P:DNA-templated transcription initiation"/>
    <property type="evidence" value="ECO:0007669"/>
    <property type="project" value="InterPro"/>
</dbReference>
<dbReference type="PANTHER" id="PTHR43133:SF52">
    <property type="entry name" value="ECF RNA POLYMERASE SIGMA FACTOR SIGL"/>
    <property type="match status" value="1"/>
</dbReference>
<evidence type="ECO:0000256" key="5">
    <source>
        <dbReference type="ARBA" id="ARBA00023163"/>
    </source>
</evidence>
<comment type="similarity">
    <text evidence="1">Belongs to the sigma-70 factor family. ECF subfamily.</text>
</comment>
<dbReference type="GO" id="GO:0003677">
    <property type="term" value="F:DNA binding"/>
    <property type="evidence" value="ECO:0007669"/>
    <property type="project" value="UniProtKB-KW"/>
</dbReference>
<dbReference type="InterPro" id="IPR036388">
    <property type="entry name" value="WH-like_DNA-bd_sf"/>
</dbReference>
<evidence type="ECO:0000256" key="3">
    <source>
        <dbReference type="ARBA" id="ARBA00023082"/>
    </source>
</evidence>
<dbReference type="RefSeq" id="WP_186870026.1">
    <property type="nucleotide sequence ID" value="NZ_JACOOL010000007.1"/>
</dbReference>
<protein>
    <submittedName>
        <fullName evidence="8">Sigma-70 family RNA polymerase sigma factor</fullName>
    </submittedName>
</protein>
<dbReference type="InterPro" id="IPR014296">
    <property type="entry name" value="RNA_pol_sigma-M_bacilli"/>
</dbReference>
<feature type="domain" description="RNA polymerase sigma factor 70 region 4 type 2" evidence="7">
    <location>
        <begin position="104"/>
        <end position="154"/>
    </location>
</feature>
<dbReference type="PANTHER" id="PTHR43133">
    <property type="entry name" value="RNA POLYMERASE ECF-TYPE SIGMA FACTO"/>
    <property type="match status" value="1"/>
</dbReference>
<evidence type="ECO:0000256" key="2">
    <source>
        <dbReference type="ARBA" id="ARBA00023015"/>
    </source>
</evidence>
<dbReference type="InterPro" id="IPR013325">
    <property type="entry name" value="RNA_pol_sigma_r2"/>
</dbReference>
<dbReference type="Gene3D" id="1.10.1740.10">
    <property type="match status" value="1"/>
</dbReference>
<keyword evidence="2" id="KW-0805">Transcription regulation</keyword>
<keyword evidence="4" id="KW-0238">DNA-binding</keyword>
<dbReference type="EMBL" id="JACOOL010000007">
    <property type="protein sequence ID" value="MBC5637314.1"/>
    <property type="molecule type" value="Genomic_DNA"/>
</dbReference>
<dbReference type="SUPFAM" id="SSF88946">
    <property type="entry name" value="Sigma2 domain of RNA polymerase sigma factors"/>
    <property type="match status" value="1"/>
</dbReference>
<proteinExistence type="inferred from homology"/>
<evidence type="ECO:0000256" key="4">
    <source>
        <dbReference type="ARBA" id="ARBA00023125"/>
    </source>
</evidence>
<reference evidence="8" key="1">
    <citation type="submission" date="2020-08" db="EMBL/GenBank/DDBJ databases">
        <title>Genome public.</title>
        <authorList>
            <person name="Liu C."/>
            <person name="Sun Q."/>
        </authorList>
    </citation>
    <scope>NUCLEOTIDE SEQUENCE</scope>
    <source>
        <strain evidence="8">BX22</strain>
    </source>
</reference>
<dbReference type="Proteomes" id="UP000637359">
    <property type="component" value="Unassembled WGS sequence"/>
</dbReference>
<dbReference type="CDD" id="cd06171">
    <property type="entry name" value="Sigma70_r4"/>
    <property type="match status" value="1"/>
</dbReference>
<dbReference type="GO" id="GO:0016987">
    <property type="term" value="F:sigma factor activity"/>
    <property type="evidence" value="ECO:0007669"/>
    <property type="project" value="UniProtKB-KW"/>
</dbReference>
<dbReference type="InterPro" id="IPR007627">
    <property type="entry name" value="RNA_pol_sigma70_r2"/>
</dbReference>
<dbReference type="AlphaFoldDB" id="A0A923L6G1"/>
<accession>A0A923L6G1</accession>
<dbReference type="Gene3D" id="1.10.10.10">
    <property type="entry name" value="Winged helix-like DNA-binding domain superfamily/Winged helix DNA-binding domain"/>
    <property type="match status" value="1"/>
</dbReference>
<dbReference type="InterPro" id="IPR039425">
    <property type="entry name" value="RNA_pol_sigma-70-like"/>
</dbReference>
<evidence type="ECO:0000259" key="7">
    <source>
        <dbReference type="Pfam" id="PF08281"/>
    </source>
</evidence>
<organism evidence="8 9">
    <name type="scientific">Ornithinibacillus hominis</name>
    <dbReference type="NCBI Taxonomy" id="2763055"/>
    <lineage>
        <taxon>Bacteria</taxon>
        <taxon>Bacillati</taxon>
        <taxon>Bacillota</taxon>
        <taxon>Bacilli</taxon>
        <taxon>Bacillales</taxon>
        <taxon>Bacillaceae</taxon>
        <taxon>Ornithinibacillus</taxon>
    </lineage>
</organism>
<keyword evidence="9" id="KW-1185">Reference proteome</keyword>
<feature type="domain" description="RNA polymerase sigma-70 region 2" evidence="6">
    <location>
        <begin position="9"/>
        <end position="74"/>
    </location>
</feature>
<dbReference type="SUPFAM" id="SSF88659">
    <property type="entry name" value="Sigma3 and sigma4 domains of RNA polymerase sigma factors"/>
    <property type="match status" value="1"/>
</dbReference>
<evidence type="ECO:0000313" key="9">
    <source>
        <dbReference type="Proteomes" id="UP000637359"/>
    </source>
</evidence>
<evidence type="ECO:0000256" key="1">
    <source>
        <dbReference type="ARBA" id="ARBA00010641"/>
    </source>
</evidence>
<evidence type="ECO:0000313" key="8">
    <source>
        <dbReference type="EMBL" id="MBC5637314.1"/>
    </source>
</evidence>
<dbReference type="InterPro" id="IPR013324">
    <property type="entry name" value="RNA_pol_sigma_r3/r4-like"/>
</dbReference>
<name>A0A923L6G1_9BACI</name>
<keyword evidence="3" id="KW-0731">Sigma factor</keyword>
<dbReference type="Pfam" id="PF08281">
    <property type="entry name" value="Sigma70_r4_2"/>
    <property type="match status" value="1"/>
</dbReference>
<evidence type="ECO:0000259" key="6">
    <source>
        <dbReference type="Pfam" id="PF04542"/>
    </source>
</evidence>
<gene>
    <name evidence="8" type="ORF">H8S33_10910</name>
</gene>
<dbReference type="InterPro" id="IPR014284">
    <property type="entry name" value="RNA_pol_sigma-70_dom"/>
</dbReference>
<dbReference type="InterPro" id="IPR013249">
    <property type="entry name" value="RNA_pol_sigma70_r4_t2"/>
</dbReference>
<dbReference type="NCBIfam" id="TIGR02937">
    <property type="entry name" value="sigma70-ECF"/>
    <property type="match status" value="1"/>
</dbReference>
<sequence>MKDNLDYIYHTYFLDIYRFLLMLSRNHHTAEDLVQETFIRAHLYIENYKGESVKAWLFTIAHHVFIDYYRKHKKMMIKEDTFFTTFMDKKNLFEEDVVRKEEIQEIIYLLNDLPEKQRYAVLLHDVHGLTQAEASSVMGVKQSYFKVLLFRGRQYVRQRREQSDER</sequence>
<comment type="caution">
    <text evidence="8">The sequence shown here is derived from an EMBL/GenBank/DDBJ whole genome shotgun (WGS) entry which is preliminary data.</text>
</comment>
<dbReference type="Pfam" id="PF04542">
    <property type="entry name" value="Sigma70_r2"/>
    <property type="match status" value="1"/>
</dbReference>
<dbReference type="NCBIfam" id="TIGR02950">
    <property type="entry name" value="SigM_subfam"/>
    <property type="match status" value="1"/>
</dbReference>
<keyword evidence="5" id="KW-0804">Transcription</keyword>